<evidence type="ECO:0000259" key="2">
    <source>
        <dbReference type="PROSITE" id="PS51352"/>
    </source>
</evidence>
<dbReference type="InterPro" id="IPR013766">
    <property type="entry name" value="Thioredoxin_domain"/>
</dbReference>
<proteinExistence type="predicted"/>
<dbReference type="Proteomes" id="UP001165366">
    <property type="component" value="Unassembled WGS sequence"/>
</dbReference>
<reference evidence="3" key="2">
    <citation type="submission" date="2024-05" db="EMBL/GenBank/DDBJ databases">
        <title>Rhodohalobacter halophilus gen. nov., sp. nov., a moderately halophilic member of the family Balneolaceae.</title>
        <authorList>
            <person name="Xia J."/>
        </authorList>
    </citation>
    <scope>NUCLEOTIDE SEQUENCE</scope>
    <source>
        <strain evidence="3">WB101</strain>
    </source>
</reference>
<protein>
    <submittedName>
        <fullName evidence="3">Thioredoxin fold domain-containing protein</fullName>
    </submittedName>
</protein>
<dbReference type="Pfam" id="PF13098">
    <property type="entry name" value="Thioredoxin_2"/>
    <property type="match status" value="1"/>
</dbReference>
<reference evidence="3" key="1">
    <citation type="submission" date="2022-01" db="EMBL/GenBank/DDBJ databases">
        <authorList>
            <person name="Wang Y."/>
        </authorList>
    </citation>
    <scope>NUCLEOTIDE SEQUENCE</scope>
    <source>
        <strain evidence="3">WB101</strain>
    </source>
</reference>
<keyword evidence="1" id="KW-0732">Signal</keyword>
<dbReference type="PANTHER" id="PTHR15337">
    <property type="entry name" value="ANTERIOR GRADIENT PROTEIN-RELATED"/>
    <property type="match status" value="1"/>
</dbReference>
<dbReference type="PANTHER" id="PTHR15337:SF11">
    <property type="entry name" value="THIOREDOXIN DOMAIN-CONTAINING PROTEIN"/>
    <property type="match status" value="1"/>
</dbReference>
<evidence type="ECO:0000313" key="3">
    <source>
        <dbReference type="EMBL" id="MCG2589252.1"/>
    </source>
</evidence>
<comment type="caution">
    <text evidence="3">The sequence shown here is derived from an EMBL/GenBank/DDBJ whole genome shotgun (WGS) entry which is preliminary data.</text>
</comment>
<gene>
    <name evidence="3" type="ORF">L6773_11800</name>
</gene>
<dbReference type="PROSITE" id="PS51352">
    <property type="entry name" value="THIOREDOXIN_2"/>
    <property type="match status" value="1"/>
</dbReference>
<dbReference type="InterPro" id="IPR012336">
    <property type="entry name" value="Thioredoxin-like_fold"/>
</dbReference>
<feature type="domain" description="Thioredoxin" evidence="2">
    <location>
        <begin position="27"/>
        <end position="153"/>
    </location>
</feature>
<name>A0ABS9KEM0_9BACT</name>
<sequence length="169" mass="19840">MKQIKPSIFIIITSVFLLIYSMNVYGQETGDSSPWISFEEMVESNQNQPKKIMLFMEADWCGICKRMKREVFPDTTIESILNNKFYPVRIDIESKEEIQFIDERVTKEELSKQFGIQGTPTIIFLDHDFSVIGNKVGFSDREELTALLNFITDEQYNETNFEEYMQNTQ</sequence>
<organism evidence="3 4">
    <name type="scientific">Rhodohalobacter sulfatireducens</name>
    <dbReference type="NCBI Taxonomy" id="2911366"/>
    <lineage>
        <taxon>Bacteria</taxon>
        <taxon>Pseudomonadati</taxon>
        <taxon>Balneolota</taxon>
        <taxon>Balneolia</taxon>
        <taxon>Balneolales</taxon>
        <taxon>Balneolaceae</taxon>
        <taxon>Rhodohalobacter</taxon>
    </lineage>
</organism>
<dbReference type="SUPFAM" id="SSF52833">
    <property type="entry name" value="Thioredoxin-like"/>
    <property type="match status" value="1"/>
</dbReference>
<dbReference type="InterPro" id="IPR051099">
    <property type="entry name" value="AGR/TXD"/>
</dbReference>
<accession>A0ABS9KEM0</accession>
<dbReference type="InterPro" id="IPR036249">
    <property type="entry name" value="Thioredoxin-like_sf"/>
</dbReference>
<dbReference type="EMBL" id="JAKLWS010000014">
    <property type="protein sequence ID" value="MCG2589252.1"/>
    <property type="molecule type" value="Genomic_DNA"/>
</dbReference>
<dbReference type="RefSeq" id="WP_237854616.1">
    <property type="nucleotide sequence ID" value="NZ_JAKLWS010000014.1"/>
</dbReference>
<dbReference type="Gene3D" id="3.40.30.10">
    <property type="entry name" value="Glutaredoxin"/>
    <property type="match status" value="1"/>
</dbReference>
<evidence type="ECO:0000313" key="4">
    <source>
        <dbReference type="Proteomes" id="UP001165366"/>
    </source>
</evidence>
<keyword evidence="4" id="KW-1185">Reference proteome</keyword>
<evidence type="ECO:0000256" key="1">
    <source>
        <dbReference type="ARBA" id="ARBA00022729"/>
    </source>
</evidence>